<organism evidence="1 2">
    <name type="scientific">Rhodnius prolixus</name>
    <name type="common">Triatomid bug</name>
    <dbReference type="NCBI Taxonomy" id="13249"/>
    <lineage>
        <taxon>Eukaryota</taxon>
        <taxon>Metazoa</taxon>
        <taxon>Ecdysozoa</taxon>
        <taxon>Arthropoda</taxon>
        <taxon>Hexapoda</taxon>
        <taxon>Insecta</taxon>
        <taxon>Pterygota</taxon>
        <taxon>Neoptera</taxon>
        <taxon>Paraneoptera</taxon>
        <taxon>Hemiptera</taxon>
        <taxon>Heteroptera</taxon>
        <taxon>Panheteroptera</taxon>
        <taxon>Cimicomorpha</taxon>
        <taxon>Reduviidae</taxon>
        <taxon>Triatominae</taxon>
        <taxon>Rhodnius</taxon>
    </lineage>
</organism>
<dbReference type="EnsemblMetazoa" id="RPRC008354-RA">
    <property type="protein sequence ID" value="RPRC008354-PA"/>
    <property type="gene ID" value="RPRC008354"/>
</dbReference>
<dbReference type="AlphaFoldDB" id="T1HWD4"/>
<dbReference type="Pfam" id="PF03184">
    <property type="entry name" value="DDE_1"/>
    <property type="match status" value="1"/>
</dbReference>
<dbReference type="HOGENOM" id="CLU_1423157_0_0_1"/>
<dbReference type="InParanoid" id="T1HWD4"/>
<proteinExistence type="predicted"/>
<dbReference type="STRING" id="13249.T1HWD4"/>
<dbReference type="EMBL" id="ACPB03014135">
    <property type="status" value="NOT_ANNOTATED_CDS"/>
    <property type="molecule type" value="Genomic_DNA"/>
</dbReference>
<dbReference type="EMBL" id="ACPB03014134">
    <property type="status" value="NOT_ANNOTATED_CDS"/>
    <property type="molecule type" value="Genomic_DNA"/>
</dbReference>
<dbReference type="VEuPathDB" id="VectorBase:RPRC008354"/>
<name>T1HWD4_RHOPR</name>
<sequence>MTNKFRNKLGEFHHLYQQLREHPVDLGREERLRLLVLDNAPAHPPRLQNDLDEFQFIKIQYLPPNTTPLLQPMDQQLIKDDTDELVADHSQELSTEELVELQHISQQELVEENLLDKEEKISEEQQSSSAIREMLKAWETVATHVENYHPNKAVAMRSINLFNDNAVSHFEDILKRRQKQGTLDKFIIKKD</sequence>
<protein>
    <submittedName>
        <fullName evidence="1">DDE-1 domain-containing protein</fullName>
    </submittedName>
</protein>
<accession>T1HWD4</accession>
<reference evidence="1" key="1">
    <citation type="submission" date="2015-05" db="UniProtKB">
        <authorList>
            <consortium name="EnsemblMetazoa"/>
        </authorList>
    </citation>
    <scope>IDENTIFICATION</scope>
</reference>
<dbReference type="eggNOG" id="ENOG502SYUZ">
    <property type="taxonomic scope" value="Eukaryota"/>
</dbReference>
<dbReference type="Proteomes" id="UP000015103">
    <property type="component" value="Unassembled WGS sequence"/>
</dbReference>
<dbReference type="InterPro" id="IPR004875">
    <property type="entry name" value="DDE_SF_endonuclease_dom"/>
</dbReference>
<keyword evidence="2" id="KW-1185">Reference proteome</keyword>
<dbReference type="GO" id="GO:0003676">
    <property type="term" value="F:nucleic acid binding"/>
    <property type="evidence" value="ECO:0007669"/>
    <property type="project" value="InterPro"/>
</dbReference>
<evidence type="ECO:0000313" key="1">
    <source>
        <dbReference type="EnsemblMetazoa" id="RPRC008354-PA"/>
    </source>
</evidence>
<evidence type="ECO:0000313" key="2">
    <source>
        <dbReference type="Proteomes" id="UP000015103"/>
    </source>
</evidence>